<evidence type="ECO:0000313" key="1">
    <source>
        <dbReference type="EMBL" id="TEY50771.1"/>
    </source>
</evidence>
<proteinExistence type="predicted"/>
<accession>A0A4Y8CY73</accession>
<reference evidence="1 2" key="1">
    <citation type="submission" date="2017-11" db="EMBL/GenBank/DDBJ databases">
        <title>Comparative genomics of Botrytis spp.</title>
        <authorList>
            <person name="Valero-Jimenez C.A."/>
            <person name="Tapia P."/>
            <person name="Veloso J."/>
            <person name="Silva-Moreno E."/>
            <person name="Staats M."/>
            <person name="Valdes J.H."/>
            <person name="Van Kan J.A.L."/>
        </authorList>
    </citation>
    <scope>NUCLEOTIDE SEQUENCE [LARGE SCALE GENOMIC DNA]</scope>
    <source>
        <strain evidence="1 2">MUCL2830</strain>
    </source>
</reference>
<keyword evidence="2" id="KW-1185">Reference proteome</keyword>
<sequence length="134" mass="14670">MGVQIYFHAELKILLRAGRHDAVEDEYGIDCSGGGKEGGEGFGIAEIGLDALRVLGMGRGGSRRRDDIGEDEFIFWGGGMTGEEVRGEELSDEARGAGYKNCRHGDDGWMDIYSVEASTRKQESMFLYTEIPAL</sequence>
<evidence type="ECO:0000313" key="2">
    <source>
        <dbReference type="Proteomes" id="UP000297299"/>
    </source>
</evidence>
<comment type="caution">
    <text evidence="1">The sequence shown here is derived from an EMBL/GenBank/DDBJ whole genome shotgun (WGS) entry which is preliminary data.</text>
</comment>
<organism evidence="1 2">
    <name type="scientific">Botryotinia calthae</name>
    <dbReference type="NCBI Taxonomy" id="38488"/>
    <lineage>
        <taxon>Eukaryota</taxon>
        <taxon>Fungi</taxon>
        <taxon>Dikarya</taxon>
        <taxon>Ascomycota</taxon>
        <taxon>Pezizomycotina</taxon>
        <taxon>Leotiomycetes</taxon>
        <taxon>Helotiales</taxon>
        <taxon>Sclerotiniaceae</taxon>
        <taxon>Botryotinia</taxon>
    </lineage>
</organism>
<dbReference type="AlphaFoldDB" id="A0A4Y8CY73"/>
<protein>
    <submittedName>
        <fullName evidence="1">Uncharacterized protein</fullName>
    </submittedName>
</protein>
<dbReference type="Proteomes" id="UP000297299">
    <property type="component" value="Unassembled WGS sequence"/>
</dbReference>
<name>A0A4Y8CY73_9HELO</name>
<gene>
    <name evidence="1" type="ORF">BOTCAL_0273g00030</name>
</gene>
<dbReference type="EMBL" id="PHWZ01000272">
    <property type="protein sequence ID" value="TEY50771.1"/>
    <property type="molecule type" value="Genomic_DNA"/>
</dbReference>